<proteinExistence type="predicted"/>
<dbReference type="EMBL" id="JACHVQ010000001">
    <property type="protein sequence ID" value="MBB2890153.1"/>
    <property type="molecule type" value="Genomic_DNA"/>
</dbReference>
<organism evidence="4 5">
    <name type="scientific">Flexivirga oryzae</name>
    <dbReference type="NCBI Taxonomy" id="1794944"/>
    <lineage>
        <taxon>Bacteria</taxon>
        <taxon>Bacillati</taxon>
        <taxon>Actinomycetota</taxon>
        <taxon>Actinomycetes</taxon>
        <taxon>Micrococcales</taxon>
        <taxon>Dermacoccaceae</taxon>
        <taxon>Flexivirga</taxon>
    </lineage>
</organism>
<keyword evidence="2" id="KW-0812">Transmembrane</keyword>
<reference evidence="4 5" key="1">
    <citation type="submission" date="2020-08" db="EMBL/GenBank/DDBJ databases">
        <title>Sequencing the genomes of 1000 actinobacteria strains.</title>
        <authorList>
            <person name="Klenk H.-P."/>
        </authorList>
    </citation>
    <scope>NUCLEOTIDE SEQUENCE [LARGE SCALE GENOMIC DNA]</scope>
    <source>
        <strain evidence="4 5">DSM 105369</strain>
    </source>
</reference>
<evidence type="ECO:0000256" key="3">
    <source>
        <dbReference type="SAM" id="SignalP"/>
    </source>
</evidence>
<feature type="compositionally biased region" description="Basic residues" evidence="1">
    <location>
        <begin position="184"/>
        <end position="195"/>
    </location>
</feature>
<evidence type="ECO:0008006" key="6">
    <source>
        <dbReference type="Google" id="ProtNLM"/>
    </source>
</evidence>
<gene>
    <name evidence="4" type="ORF">FHU39_000137</name>
</gene>
<evidence type="ECO:0000256" key="1">
    <source>
        <dbReference type="SAM" id="MobiDB-lite"/>
    </source>
</evidence>
<feature type="signal peptide" evidence="3">
    <location>
        <begin position="1"/>
        <end position="20"/>
    </location>
</feature>
<evidence type="ECO:0000313" key="4">
    <source>
        <dbReference type="EMBL" id="MBB2890153.1"/>
    </source>
</evidence>
<keyword evidence="2" id="KW-1133">Transmembrane helix</keyword>
<dbReference type="RefSeq" id="WP_183318047.1">
    <property type="nucleotide sequence ID" value="NZ_JACHVQ010000001.1"/>
</dbReference>
<accession>A0A839N2K7</accession>
<name>A0A839N2K7_9MICO</name>
<dbReference type="Proteomes" id="UP000559182">
    <property type="component" value="Unassembled WGS sequence"/>
</dbReference>
<keyword evidence="5" id="KW-1185">Reference proteome</keyword>
<keyword evidence="2" id="KW-0472">Membrane</keyword>
<protein>
    <recommendedName>
        <fullName evidence="6">Capsular polysaccharide biosynthesis protein</fullName>
    </recommendedName>
</protein>
<evidence type="ECO:0000313" key="5">
    <source>
        <dbReference type="Proteomes" id="UP000559182"/>
    </source>
</evidence>
<feature type="region of interest" description="Disordered" evidence="1">
    <location>
        <begin position="184"/>
        <end position="248"/>
    </location>
</feature>
<comment type="caution">
    <text evidence="4">The sequence shown here is derived from an EMBL/GenBank/DDBJ whole genome shotgun (WGS) entry which is preliminary data.</text>
</comment>
<dbReference type="AlphaFoldDB" id="A0A839N2K7"/>
<keyword evidence="3" id="KW-0732">Signal</keyword>
<evidence type="ECO:0000256" key="2">
    <source>
        <dbReference type="SAM" id="Phobius"/>
    </source>
</evidence>
<feature type="transmembrane region" description="Helical" evidence="2">
    <location>
        <begin position="156"/>
        <end position="179"/>
    </location>
</feature>
<sequence length="248" mass="25877">MLVGLLLTPLLCFGALRASGVTYEAKAMLLLLPPGATVPKAGNPYLNLGSMQPVVGVLSDSMLSQQTALTVKDVSPTATYTVAPDPATSGAVLVVDVTDSTSAGASKVLKTLTTLAPQRLDQLQVAANTPASGRITTDLVAEDTKPIVSHKSQQRAGLLALALGLAATVLGASFVDGLVARRRSRRAANHRTGRRRSSDASTEAEEQSQRDAQQSAPDDSLPESVEPNTDSDESELDVHASSHLSRRS</sequence>
<feature type="chain" id="PRO_5039593473" description="Capsular polysaccharide biosynthesis protein" evidence="3">
    <location>
        <begin position="21"/>
        <end position="248"/>
    </location>
</feature>